<accession>A0AAW1R948</accession>
<reference evidence="1 2" key="1">
    <citation type="journal article" date="2024" name="Nat. Commun.">
        <title>Phylogenomics reveals the evolutionary origins of lichenization in chlorophyte algae.</title>
        <authorList>
            <person name="Puginier C."/>
            <person name="Libourel C."/>
            <person name="Otte J."/>
            <person name="Skaloud P."/>
            <person name="Haon M."/>
            <person name="Grisel S."/>
            <person name="Petersen M."/>
            <person name="Berrin J.G."/>
            <person name="Delaux P.M."/>
            <person name="Dal Grande F."/>
            <person name="Keller J."/>
        </authorList>
    </citation>
    <scope>NUCLEOTIDE SEQUENCE [LARGE SCALE GENOMIC DNA]</scope>
    <source>
        <strain evidence="1 2">SAG 2043</strain>
    </source>
</reference>
<evidence type="ECO:0000313" key="1">
    <source>
        <dbReference type="EMBL" id="KAK9830127.1"/>
    </source>
</evidence>
<protein>
    <submittedName>
        <fullName evidence="1">Uncharacterized protein</fullName>
    </submittedName>
</protein>
<proteinExistence type="predicted"/>
<dbReference type="AlphaFoldDB" id="A0AAW1R948"/>
<name>A0AAW1R948_9CHLO</name>
<comment type="caution">
    <text evidence="1">The sequence shown here is derived from an EMBL/GenBank/DDBJ whole genome shotgun (WGS) entry which is preliminary data.</text>
</comment>
<dbReference type="Proteomes" id="UP001489004">
    <property type="component" value="Unassembled WGS sequence"/>
</dbReference>
<evidence type="ECO:0000313" key="2">
    <source>
        <dbReference type="Proteomes" id="UP001489004"/>
    </source>
</evidence>
<gene>
    <name evidence="1" type="ORF">WJX72_009908</name>
</gene>
<sequence>MDLPADGVRVQLYNPKMQIFLCPTDLEGDRVRQFSTSQIAAVDARSGPDTRPGPAWTGPPTGCCLLRPLKANFVYPGGISFQFERTITTGEIHEPGDAHFFWELRPIKTTVEQIPPLRPVVPAPVAFSENPDQMDATYHYYTCYGGAAKGLGQIVVFDDAPRPPNRRGWCLCGSRSAVKQDRPTGTFLDLPASLANESGNLRFHMGLINSRLFHEHTYLRQYVYKGNAAIGLDGKFSLQASTNRAHAQGFDLKDVERHELLLTRHSGLEAYIEELQMLLRSVVAYALRDLDWREPAHPRLGYMHVHGAPDIRDLPSAMDQTIPGLGQ</sequence>
<keyword evidence="2" id="KW-1185">Reference proteome</keyword>
<dbReference type="EMBL" id="JALJOR010000001">
    <property type="protein sequence ID" value="KAK9830127.1"/>
    <property type="molecule type" value="Genomic_DNA"/>
</dbReference>
<organism evidence="1 2">
    <name type="scientific">[Myrmecia] bisecta</name>
    <dbReference type="NCBI Taxonomy" id="41462"/>
    <lineage>
        <taxon>Eukaryota</taxon>
        <taxon>Viridiplantae</taxon>
        <taxon>Chlorophyta</taxon>
        <taxon>core chlorophytes</taxon>
        <taxon>Trebouxiophyceae</taxon>
        <taxon>Trebouxiales</taxon>
        <taxon>Trebouxiaceae</taxon>
        <taxon>Myrmecia</taxon>
    </lineage>
</organism>